<sequence length="375" mass="38865">MTAAAALAAIASFTASAAGAAEEVKIGFTAALSGDFAAYGENMQRGLELAIGEINAKSDNGGITLAITTADDRGLPSDGVLIAQRFCSDETVDIVMGYSFSSVALAAATIINDCQLPVLASAVTSPDLAGVSPYFRRNVLTDAVQGELAGTYAAKVLGAKRIAALNQQDDYGIGGTDAFVAAAKAAGAEILSREAYVLGTKDFKTQLTSIKAQTPDLLWVGGFYTEAAKIAQQARQIGLDVQILGSDGLLSPKLIELGGASIDGTILYGMFDPSVAKPEVQAFVKAYKDKYGEEPNAWAALAYDAGYTLNEAAKLAAAKNGKVDRVGLNAAFAEIKAVPGVTGPTTFQENGNREGTVVYLQVKDGKFILAPKQLN</sequence>
<accession>A0ACC5RF73</accession>
<reference evidence="1" key="1">
    <citation type="submission" date="2021-01" db="EMBL/GenBank/DDBJ databases">
        <authorList>
            <person name="Sun Q."/>
        </authorList>
    </citation>
    <scope>NUCLEOTIDE SEQUENCE</scope>
    <source>
        <strain evidence="1">YIM B02566</strain>
    </source>
</reference>
<protein>
    <submittedName>
        <fullName evidence="1">ABC transporter substrate-binding protein</fullName>
    </submittedName>
</protein>
<dbReference type="EMBL" id="JAENHL010000008">
    <property type="protein sequence ID" value="MBK1871310.1"/>
    <property type="molecule type" value="Genomic_DNA"/>
</dbReference>
<keyword evidence="2" id="KW-1185">Reference proteome</keyword>
<evidence type="ECO:0000313" key="1">
    <source>
        <dbReference type="EMBL" id="MBK1871310.1"/>
    </source>
</evidence>
<proteinExistence type="predicted"/>
<name>A0ACC5RF73_9HYPH</name>
<evidence type="ECO:0000313" key="2">
    <source>
        <dbReference type="Proteomes" id="UP000616151"/>
    </source>
</evidence>
<gene>
    <name evidence="1" type="ORF">JHL16_33395</name>
</gene>
<comment type="caution">
    <text evidence="1">The sequence shown here is derived from an EMBL/GenBank/DDBJ whole genome shotgun (WGS) entry which is preliminary data.</text>
</comment>
<dbReference type="Proteomes" id="UP000616151">
    <property type="component" value="Unassembled WGS sequence"/>
</dbReference>
<organism evidence="1 2">
    <name type="scientific">Taklimakanibacter albus</name>
    <dbReference type="NCBI Taxonomy" id="2800327"/>
    <lineage>
        <taxon>Bacteria</taxon>
        <taxon>Pseudomonadati</taxon>
        <taxon>Pseudomonadota</taxon>
        <taxon>Alphaproteobacteria</taxon>
        <taxon>Hyphomicrobiales</taxon>
        <taxon>Aestuariivirgaceae</taxon>
        <taxon>Taklimakanibacter</taxon>
    </lineage>
</organism>